<evidence type="ECO:0000313" key="2">
    <source>
        <dbReference type="EMBL" id="KJV31304.1"/>
    </source>
</evidence>
<dbReference type="Proteomes" id="UP000033651">
    <property type="component" value="Unassembled WGS sequence"/>
</dbReference>
<dbReference type="InterPro" id="IPR036477">
    <property type="entry name" value="Formyl_transf_N_sf"/>
</dbReference>
<evidence type="ECO:0000313" key="3">
    <source>
        <dbReference type="Proteomes" id="UP000033651"/>
    </source>
</evidence>
<organism evidence="2 3">
    <name type="scientific">Luteibacter yeojuensis</name>
    <dbReference type="NCBI Taxonomy" id="345309"/>
    <lineage>
        <taxon>Bacteria</taxon>
        <taxon>Pseudomonadati</taxon>
        <taxon>Pseudomonadota</taxon>
        <taxon>Gammaproteobacteria</taxon>
        <taxon>Lysobacterales</taxon>
        <taxon>Rhodanobacteraceae</taxon>
        <taxon>Luteibacter</taxon>
    </lineage>
</organism>
<dbReference type="AlphaFoldDB" id="A0A0F3KMG4"/>
<dbReference type="GO" id="GO:0016740">
    <property type="term" value="F:transferase activity"/>
    <property type="evidence" value="ECO:0007669"/>
    <property type="project" value="UniProtKB-KW"/>
</dbReference>
<dbReference type="EMBL" id="JZRB01000029">
    <property type="protein sequence ID" value="KJV31304.1"/>
    <property type="molecule type" value="Genomic_DNA"/>
</dbReference>
<name>A0A0F3KMG4_9GAMM</name>
<reference evidence="2 3" key="1">
    <citation type="submission" date="2015-03" db="EMBL/GenBank/DDBJ databases">
        <title>Draft genome sequence of Luteibacter yeojuensis strain SU11.</title>
        <authorList>
            <person name="Sulaiman J."/>
            <person name="Priya K."/>
            <person name="Chan K.-G."/>
        </authorList>
    </citation>
    <scope>NUCLEOTIDE SEQUENCE [LARGE SCALE GENOMIC DNA]</scope>
    <source>
        <strain evidence="2 3">SU11</strain>
    </source>
</reference>
<dbReference type="SUPFAM" id="SSF53328">
    <property type="entry name" value="Formyltransferase"/>
    <property type="match status" value="1"/>
</dbReference>
<keyword evidence="3" id="KW-1185">Reference proteome</keyword>
<keyword evidence="2" id="KW-0808">Transferase</keyword>
<comment type="caution">
    <text evidence="2">The sequence shown here is derived from an EMBL/GenBank/DDBJ whole genome shotgun (WGS) entry which is preliminary data.</text>
</comment>
<proteinExistence type="predicted"/>
<protein>
    <submittedName>
        <fullName evidence="2">Formyl transferase</fullName>
    </submittedName>
</protein>
<dbReference type="InterPro" id="IPR002376">
    <property type="entry name" value="Formyl_transf_N"/>
</dbReference>
<evidence type="ECO:0000259" key="1">
    <source>
        <dbReference type="Pfam" id="PF00551"/>
    </source>
</evidence>
<sequence>MRTVLMCHADDAFDRQGLAAWLASFSDLAGLVLIEETGEQKRARVRRELKRVGPWRFLDVLAMRFYYRFRLAAADNAWMGERLGDLRARFNDVAGVPELRVSSANAPEVARFLAACEPDLMIARSKQLLSKRIYRVPRHGCLVMHPGICPEYRNAHGCFWALAERDLDKVGLTLLRIDAGIDTGPIYGYYTYPFDEANESHVRVQYRVVLDNLDALAQRMRDIVAGTARPIDVAGRPSGVWGQPWLSRYLRWKRAARTAAPAAVAAE</sequence>
<dbReference type="Gene3D" id="3.40.50.170">
    <property type="entry name" value="Formyl transferase, N-terminal domain"/>
    <property type="match status" value="1"/>
</dbReference>
<accession>A0A0F3KMG4</accession>
<gene>
    <name evidence="2" type="ORF">VI08_13725</name>
</gene>
<dbReference type="PATRIC" id="fig|345309.4.peg.2096"/>
<dbReference type="RefSeq" id="WP_045830165.1">
    <property type="nucleotide sequence ID" value="NZ_JZRB01000029.1"/>
</dbReference>
<dbReference type="Pfam" id="PF00551">
    <property type="entry name" value="Formyl_trans_N"/>
    <property type="match status" value="1"/>
</dbReference>
<dbReference type="OrthoDB" id="9802815at2"/>
<feature type="domain" description="Formyl transferase N-terminal" evidence="1">
    <location>
        <begin position="98"/>
        <end position="208"/>
    </location>
</feature>